<dbReference type="RefSeq" id="XP_009154360.1">
    <property type="nucleotide sequence ID" value="XM_009156112.1"/>
</dbReference>
<dbReference type="VEuPathDB" id="FungiDB:HMPREF1120_02079"/>
<dbReference type="InParanoid" id="H6BQY6"/>
<sequence length="270" mass="29301">MTSILGQGGEYPKVGKEYLYPSKVGLGSKPYHTICAKPKQQNNIPIPITPLYMRFKTRELELSKALDEVFLRLSLISLRVFELISSIPIIGFVAAIISGLSNADVDVPSKASAALAIACVSTVYTGVTVLPVFFGGPLFFTTMAVLDAGLVGAWSSLIGVWDNDGTGTCTSFENKYFGGLPRRSYFSTDCRLVKAMFAFMIINLAAFASSTVVAFCLRLIELDHTMSWRNLPLMNKPETSQQHHCACCTHDKDHPSPMSSVSGQALTSAV</sequence>
<feature type="transmembrane region" description="Helical" evidence="1">
    <location>
        <begin position="80"/>
        <end position="101"/>
    </location>
</feature>
<proteinExistence type="predicted"/>
<dbReference type="AlphaFoldDB" id="H6BQY6"/>
<keyword evidence="1" id="KW-1133">Transmembrane helix</keyword>
<evidence type="ECO:0000313" key="2">
    <source>
        <dbReference type="EMBL" id="EHY53899.1"/>
    </source>
</evidence>
<dbReference type="OrthoDB" id="4150603at2759"/>
<accession>H6BQY6</accession>
<evidence type="ECO:0000313" key="3">
    <source>
        <dbReference type="Proteomes" id="UP000007304"/>
    </source>
</evidence>
<name>H6BQY6_EXODN</name>
<keyword evidence="1" id="KW-0812">Transmembrane</keyword>
<keyword evidence="1" id="KW-0472">Membrane</keyword>
<keyword evidence="3" id="KW-1185">Reference proteome</keyword>
<organism evidence="2 3">
    <name type="scientific">Exophiala dermatitidis (strain ATCC 34100 / CBS 525.76 / NIH/UT8656)</name>
    <name type="common">Black yeast</name>
    <name type="synonym">Wangiella dermatitidis</name>
    <dbReference type="NCBI Taxonomy" id="858893"/>
    <lineage>
        <taxon>Eukaryota</taxon>
        <taxon>Fungi</taxon>
        <taxon>Dikarya</taxon>
        <taxon>Ascomycota</taxon>
        <taxon>Pezizomycotina</taxon>
        <taxon>Eurotiomycetes</taxon>
        <taxon>Chaetothyriomycetidae</taxon>
        <taxon>Chaetothyriales</taxon>
        <taxon>Herpotrichiellaceae</taxon>
        <taxon>Exophiala</taxon>
    </lineage>
</organism>
<dbReference type="HOGENOM" id="CLU_1261386_0_0_1"/>
<dbReference type="Proteomes" id="UP000007304">
    <property type="component" value="Unassembled WGS sequence"/>
</dbReference>
<feature type="transmembrane region" description="Helical" evidence="1">
    <location>
        <begin position="113"/>
        <end position="133"/>
    </location>
</feature>
<dbReference type="EMBL" id="JH226131">
    <property type="protein sequence ID" value="EHY53899.1"/>
    <property type="molecule type" value="Genomic_DNA"/>
</dbReference>
<feature type="transmembrane region" description="Helical" evidence="1">
    <location>
        <begin position="195"/>
        <end position="220"/>
    </location>
</feature>
<feature type="transmembrane region" description="Helical" evidence="1">
    <location>
        <begin position="138"/>
        <end position="161"/>
    </location>
</feature>
<reference evidence="2" key="1">
    <citation type="submission" date="2011-07" db="EMBL/GenBank/DDBJ databases">
        <title>The Genome Sequence of Exophiala (Wangiella) dermatitidis NIH/UT8656.</title>
        <authorList>
            <consortium name="The Broad Institute Genome Sequencing Platform"/>
            <person name="Cuomo C."/>
            <person name="Wang Z."/>
            <person name="Hunicke-Smith S."/>
            <person name="Szanislo P.J."/>
            <person name="Earl A."/>
            <person name="Young S.K."/>
            <person name="Zeng Q."/>
            <person name="Gargeya S."/>
            <person name="Fitzgerald M."/>
            <person name="Haas B."/>
            <person name="Abouelleil A."/>
            <person name="Alvarado L."/>
            <person name="Arachchi H.M."/>
            <person name="Berlin A."/>
            <person name="Brown A."/>
            <person name="Chapman S.B."/>
            <person name="Chen Z."/>
            <person name="Dunbar C."/>
            <person name="Freedman E."/>
            <person name="Gearin G."/>
            <person name="Gellesch M."/>
            <person name="Goldberg J."/>
            <person name="Griggs A."/>
            <person name="Gujja S."/>
            <person name="Heiman D."/>
            <person name="Howarth C."/>
            <person name="Larson L."/>
            <person name="Lui A."/>
            <person name="MacDonald P.J.P."/>
            <person name="Montmayeur A."/>
            <person name="Murphy C."/>
            <person name="Neiman D."/>
            <person name="Pearson M."/>
            <person name="Priest M."/>
            <person name="Roberts A."/>
            <person name="Saif S."/>
            <person name="Shea T."/>
            <person name="Shenoy N."/>
            <person name="Sisk P."/>
            <person name="Stolte C."/>
            <person name="Sykes S."/>
            <person name="Wortman J."/>
            <person name="Nusbaum C."/>
            <person name="Birren B."/>
        </authorList>
    </citation>
    <scope>NUCLEOTIDE SEQUENCE</scope>
    <source>
        <strain evidence="2">NIH/UT8656</strain>
    </source>
</reference>
<dbReference type="GeneID" id="20306718"/>
<evidence type="ECO:0000256" key="1">
    <source>
        <dbReference type="SAM" id="Phobius"/>
    </source>
</evidence>
<gene>
    <name evidence="2" type="ORF">HMPREF1120_02079</name>
</gene>
<protein>
    <submittedName>
        <fullName evidence="2">Uncharacterized protein</fullName>
    </submittedName>
</protein>